<dbReference type="InterPro" id="IPR029062">
    <property type="entry name" value="Class_I_gatase-like"/>
</dbReference>
<organism evidence="15 16">
    <name type="scientific">Megamonas hypermegale</name>
    <dbReference type="NCBI Taxonomy" id="158847"/>
    <lineage>
        <taxon>Bacteria</taxon>
        <taxon>Bacillati</taxon>
        <taxon>Bacillota</taxon>
        <taxon>Negativicutes</taxon>
        <taxon>Selenomonadales</taxon>
        <taxon>Selenomonadaceae</taxon>
        <taxon>Megamonas</taxon>
    </lineage>
</organism>
<keyword evidence="16" id="KW-1185">Reference proteome</keyword>
<dbReference type="FunFam" id="3.40.50.880:FF:000009">
    <property type="entry name" value="Imidazole glycerol phosphate synthase subunit HisH"/>
    <property type="match status" value="1"/>
</dbReference>
<feature type="active site" description="Nucleophile" evidence="12 13">
    <location>
        <position position="79"/>
    </location>
</feature>
<dbReference type="PANTHER" id="PTHR42701:SF1">
    <property type="entry name" value="IMIDAZOLE GLYCEROL PHOSPHATE SYNTHASE SUBUNIT HISH"/>
    <property type="match status" value="1"/>
</dbReference>
<evidence type="ECO:0000256" key="2">
    <source>
        <dbReference type="ARBA" id="ARBA00005091"/>
    </source>
</evidence>
<dbReference type="SUPFAM" id="SSF52317">
    <property type="entry name" value="Class I glutamine amidotransferase-like"/>
    <property type="match status" value="1"/>
</dbReference>
<sequence>MIAIVDYGVGNLYSVEKAFAKFSDDVILTQSADVIDKADKVVLPGVGAFGDCMKNFKASGLMDAVMRAVENNKPVMGICVGLQIMFEGSEESPDIKGLGIFKGMVRKINAPGLKIPHMGWNSLTINENTHVDINLFKNIRKNPYVYFVHSYHAMPEDKFIILATSVYGEEITAAVGKNNVIATQFHPEKSGDIGLSIIKNFVEG</sequence>
<comment type="pathway">
    <text evidence="2 12">Amino-acid biosynthesis; L-histidine biosynthesis; L-histidine from 5-phospho-alpha-D-ribose 1-diphosphate: step 5/9.</text>
</comment>
<dbReference type="GO" id="GO:0000107">
    <property type="term" value="F:imidazoleglycerol-phosphate synthase activity"/>
    <property type="evidence" value="ECO:0007669"/>
    <property type="project" value="UniProtKB-UniRule"/>
</dbReference>
<evidence type="ECO:0000313" key="15">
    <source>
        <dbReference type="EMBL" id="SNU99426.1"/>
    </source>
</evidence>
<dbReference type="UniPathway" id="UPA00031">
    <property type="reaction ID" value="UER00010"/>
</dbReference>
<protein>
    <recommendedName>
        <fullName evidence="12">Imidazole glycerol phosphate synthase subunit HisH</fullName>
        <ecNumber evidence="12">4.3.2.10</ecNumber>
    </recommendedName>
    <alternativeName>
        <fullName evidence="12">IGP synthase glutaminase subunit</fullName>
        <ecNumber evidence="12">3.5.1.2</ecNumber>
    </alternativeName>
    <alternativeName>
        <fullName evidence="12">IGP synthase subunit HisH</fullName>
    </alternativeName>
    <alternativeName>
        <fullName evidence="12">ImGP synthase subunit HisH</fullName>
        <shortName evidence="12">IGPS subunit HisH</shortName>
    </alternativeName>
</protein>
<dbReference type="HAMAP" id="MF_00278">
    <property type="entry name" value="HisH"/>
    <property type="match status" value="1"/>
</dbReference>
<accession>A0A239TNX7</accession>
<evidence type="ECO:0000256" key="13">
    <source>
        <dbReference type="PIRSR" id="PIRSR000495-1"/>
    </source>
</evidence>
<dbReference type="NCBIfam" id="TIGR01855">
    <property type="entry name" value="IMP_synth_hisH"/>
    <property type="match status" value="1"/>
</dbReference>
<proteinExistence type="inferred from homology"/>
<dbReference type="GO" id="GO:0000105">
    <property type="term" value="P:L-histidine biosynthetic process"/>
    <property type="evidence" value="ECO:0007669"/>
    <property type="project" value="UniProtKB-UniRule"/>
</dbReference>
<dbReference type="RefSeq" id="WP_027889771.1">
    <property type="nucleotide sequence ID" value="NZ_LT906446.1"/>
</dbReference>
<dbReference type="EC" id="3.5.1.2" evidence="12"/>
<dbReference type="GO" id="GO:0005737">
    <property type="term" value="C:cytoplasm"/>
    <property type="evidence" value="ECO:0007669"/>
    <property type="project" value="UniProtKB-SubCell"/>
</dbReference>
<evidence type="ECO:0000256" key="4">
    <source>
        <dbReference type="ARBA" id="ARBA00022490"/>
    </source>
</evidence>
<comment type="subunit">
    <text evidence="3 12">Heterodimer of HisH and HisF.</text>
</comment>
<dbReference type="PIRSF" id="PIRSF000495">
    <property type="entry name" value="Amidotransf_hisH"/>
    <property type="match status" value="1"/>
</dbReference>
<comment type="function">
    <text evidence="12">IGPS catalyzes the conversion of PRFAR and glutamine to IGP, AICAR and glutamate. The HisH subunit catalyzes the hydrolysis of glutamine to glutamate and ammonia as part of the synthesis of IGP and AICAR. The resulting ammonia molecule is channeled to the active site of HisF.</text>
</comment>
<evidence type="ECO:0000313" key="16">
    <source>
        <dbReference type="Proteomes" id="UP000215383"/>
    </source>
</evidence>
<dbReference type="Gene3D" id="3.40.50.880">
    <property type="match status" value="1"/>
</dbReference>
<evidence type="ECO:0000256" key="10">
    <source>
        <dbReference type="ARBA" id="ARBA00047838"/>
    </source>
</evidence>
<feature type="active site" evidence="12 13">
    <location>
        <position position="188"/>
    </location>
</feature>
<keyword evidence="5 12" id="KW-0028">Amino-acid biosynthesis</keyword>
<dbReference type="AlphaFoldDB" id="A0A239TNX7"/>
<feature type="domain" description="Glutamine amidotransferase" evidence="14">
    <location>
        <begin position="4"/>
        <end position="202"/>
    </location>
</feature>
<keyword evidence="7 12" id="KW-0315">Glutamine amidotransferase</keyword>
<comment type="catalytic activity">
    <reaction evidence="11 12">
        <text>L-glutamine + H2O = L-glutamate + NH4(+)</text>
        <dbReference type="Rhea" id="RHEA:15889"/>
        <dbReference type="ChEBI" id="CHEBI:15377"/>
        <dbReference type="ChEBI" id="CHEBI:28938"/>
        <dbReference type="ChEBI" id="CHEBI:29985"/>
        <dbReference type="ChEBI" id="CHEBI:58359"/>
        <dbReference type="EC" id="3.5.1.2"/>
    </reaction>
</comment>
<keyword evidence="9 12" id="KW-0456">Lyase</keyword>
<comment type="subcellular location">
    <subcellularLocation>
        <location evidence="1 12">Cytoplasm</location>
    </subcellularLocation>
</comment>
<dbReference type="Proteomes" id="UP000215383">
    <property type="component" value="Chromosome 1"/>
</dbReference>
<evidence type="ECO:0000256" key="8">
    <source>
        <dbReference type="ARBA" id="ARBA00023102"/>
    </source>
</evidence>
<dbReference type="EMBL" id="LT906446">
    <property type="protein sequence ID" value="SNU99426.1"/>
    <property type="molecule type" value="Genomic_DNA"/>
</dbReference>
<name>A0A239TNX7_9FIRM</name>
<dbReference type="GO" id="GO:0016829">
    <property type="term" value="F:lyase activity"/>
    <property type="evidence" value="ECO:0007669"/>
    <property type="project" value="UniProtKB-KW"/>
</dbReference>
<reference evidence="15 16" key="1">
    <citation type="submission" date="2017-06" db="EMBL/GenBank/DDBJ databases">
        <authorList>
            <consortium name="Pathogen Informatics"/>
        </authorList>
    </citation>
    <scope>NUCLEOTIDE SEQUENCE [LARGE SCALE GENOMIC DNA]</scope>
    <source>
        <strain evidence="15 16">NCTC10570</strain>
    </source>
</reference>
<keyword evidence="8 12" id="KW-0368">Histidine biosynthesis</keyword>
<keyword evidence="4 12" id="KW-0963">Cytoplasm</keyword>
<dbReference type="PROSITE" id="PS51273">
    <property type="entry name" value="GATASE_TYPE_1"/>
    <property type="match status" value="1"/>
</dbReference>
<evidence type="ECO:0000256" key="12">
    <source>
        <dbReference type="HAMAP-Rule" id="MF_00278"/>
    </source>
</evidence>
<dbReference type="InterPro" id="IPR017926">
    <property type="entry name" value="GATASE"/>
</dbReference>
<dbReference type="PANTHER" id="PTHR42701">
    <property type="entry name" value="IMIDAZOLE GLYCEROL PHOSPHATE SYNTHASE SUBUNIT HISH"/>
    <property type="match status" value="1"/>
</dbReference>
<dbReference type="CDD" id="cd01748">
    <property type="entry name" value="GATase1_IGP_Synthase"/>
    <property type="match status" value="1"/>
</dbReference>
<evidence type="ECO:0000256" key="1">
    <source>
        <dbReference type="ARBA" id="ARBA00004496"/>
    </source>
</evidence>
<feature type="active site" evidence="12 13">
    <location>
        <position position="186"/>
    </location>
</feature>
<evidence type="ECO:0000256" key="7">
    <source>
        <dbReference type="ARBA" id="ARBA00022962"/>
    </source>
</evidence>
<keyword evidence="15" id="KW-0328">Glycosyltransferase</keyword>
<dbReference type="InterPro" id="IPR010139">
    <property type="entry name" value="Imidazole-glycPsynth_HisH"/>
</dbReference>
<gene>
    <name evidence="15" type="primary">hisH1</name>
    <name evidence="12" type="synonym">hisH</name>
    <name evidence="15" type="ORF">SAMEA4364220_01109</name>
</gene>
<evidence type="ECO:0000256" key="11">
    <source>
        <dbReference type="ARBA" id="ARBA00049534"/>
    </source>
</evidence>
<keyword evidence="15" id="KW-0808">Transferase</keyword>
<dbReference type="eggNOG" id="COG0118">
    <property type="taxonomic scope" value="Bacteria"/>
</dbReference>
<keyword evidence="6 12" id="KW-0378">Hydrolase</keyword>
<evidence type="ECO:0000256" key="5">
    <source>
        <dbReference type="ARBA" id="ARBA00022605"/>
    </source>
</evidence>
<evidence type="ECO:0000256" key="6">
    <source>
        <dbReference type="ARBA" id="ARBA00022801"/>
    </source>
</evidence>
<evidence type="ECO:0000259" key="14">
    <source>
        <dbReference type="Pfam" id="PF00117"/>
    </source>
</evidence>
<comment type="catalytic activity">
    <reaction evidence="10 12">
        <text>5-[(5-phospho-1-deoxy-D-ribulos-1-ylimino)methylamino]-1-(5-phospho-beta-D-ribosyl)imidazole-4-carboxamide + L-glutamine = D-erythro-1-(imidazol-4-yl)glycerol 3-phosphate + 5-amino-1-(5-phospho-beta-D-ribosyl)imidazole-4-carboxamide + L-glutamate + H(+)</text>
        <dbReference type="Rhea" id="RHEA:24793"/>
        <dbReference type="ChEBI" id="CHEBI:15378"/>
        <dbReference type="ChEBI" id="CHEBI:29985"/>
        <dbReference type="ChEBI" id="CHEBI:58278"/>
        <dbReference type="ChEBI" id="CHEBI:58359"/>
        <dbReference type="ChEBI" id="CHEBI:58475"/>
        <dbReference type="ChEBI" id="CHEBI:58525"/>
        <dbReference type="EC" id="4.3.2.10"/>
    </reaction>
</comment>
<dbReference type="Pfam" id="PF00117">
    <property type="entry name" value="GATase"/>
    <property type="match status" value="1"/>
</dbReference>
<dbReference type="EC" id="4.3.2.10" evidence="12"/>
<dbReference type="GeneID" id="78507117"/>
<evidence type="ECO:0000256" key="3">
    <source>
        <dbReference type="ARBA" id="ARBA00011152"/>
    </source>
</evidence>
<dbReference type="GO" id="GO:0004359">
    <property type="term" value="F:glutaminase activity"/>
    <property type="evidence" value="ECO:0007669"/>
    <property type="project" value="UniProtKB-EC"/>
</dbReference>
<evidence type="ECO:0000256" key="9">
    <source>
        <dbReference type="ARBA" id="ARBA00023239"/>
    </source>
</evidence>